<dbReference type="Proteomes" id="UP001551675">
    <property type="component" value="Unassembled WGS sequence"/>
</dbReference>
<sequence length="129" mass="14943">MRPWRHVDGRLLYLPASQDVWNQLRARLQLAQRLSGTVVWVPHPGAIGIGVDVDLPIGGFVDVLLLPRDTTHWPLEGTQMEFYIWWIDEYPQIRLLPADPHHRREDFDEWISSQNGPAAAAFRSHHSTY</sequence>
<gene>
    <name evidence="1" type="ORF">AB0I59_29305</name>
</gene>
<reference evidence="1 2" key="1">
    <citation type="submission" date="2024-06" db="EMBL/GenBank/DDBJ databases">
        <title>The Natural Products Discovery Center: Release of the First 8490 Sequenced Strains for Exploring Actinobacteria Biosynthetic Diversity.</title>
        <authorList>
            <person name="Kalkreuter E."/>
            <person name="Kautsar S.A."/>
            <person name="Yang D."/>
            <person name="Bader C.D."/>
            <person name="Teijaro C.N."/>
            <person name="Fluegel L."/>
            <person name="Davis C.M."/>
            <person name="Simpson J.R."/>
            <person name="Lauterbach L."/>
            <person name="Steele A.D."/>
            <person name="Gui C."/>
            <person name="Meng S."/>
            <person name="Li G."/>
            <person name="Viehrig K."/>
            <person name="Ye F."/>
            <person name="Su P."/>
            <person name="Kiefer A.F."/>
            <person name="Nichols A."/>
            <person name="Cepeda A.J."/>
            <person name="Yan W."/>
            <person name="Fan B."/>
            <person name="Jiang Y."/>
            <person name="Adhikari A."/>
            <person name="Zheng C.-J."/>
            <person name="Schuster L."/>
            <person name="Cowan T.M."/>
            <person name="Smanski M.J."/>
            <person name="Chevrette M.G."/>
            <person name="De Carvalho L.P.S."/>
            <person name="Shen B."/>
        </authorList>
    </citation>
    <scope>NUCLEOTIDE SEQUENCE [LARGE SCALE GENOMIC DNA]</scope>
    <source>
        <strain evidence="1 2">NPDC050100</strain>
    </source>
</reference>
<protein>
    <submittedName>
        <fullName evidence="1">Uncharacterized protein</fullName>
    </submittedName>
</protein>
<name>A0ABV3GM60_MICGL</name>
<evidence type="ECO:0000313" key="1">
    <source>
        <dbReference type="EMBL" id="MEV0972722.1"/>
    </source>
</evidence>
<keyword evidence="2" id="KW-1185">Reference proteome</keyword>
<organism evidence="1 2">
    <name type="scientific">Microtetraspora glauca</name>
    <dbReference type="NCBI Taxonomy" id="1996"/>
    <lineage>
        <taxon>Bacteria</taxon>
        <taxon>Bacillati</taxon>
        <taxon>Actinomycetota</taxon>
        <taxon>Actinomycetes</taxon>
        <taxon>Streptosporangiales</taxon>
        <taxon>Streptosporangiaceae</taxon>
        <taxon>Microtetraspora</taxon>
    </lineage>
</organism>
<dbReference type="EMBL" id="JBFALK010000018">
    <property type="protein sequence ID" value="MEV0972722.1"/>
    <property type="molecule type" value="Genomic_DNA"/>
</dbReference>
<dbReference type="RefSeq" id="WP_061260132.1">
    <property type="nucleotide sequence ID" value="NZ_JBFALK010000018.1"/>
</dbReference>
<proteinExistence type="predicted"/>
<accession>A0ABV3GM60</accession>
<evidence type="ECO:0000313" key="2">
    <source>
        <dbReference type="Proteomes" id="UP001551675"/>
    </source>
</evidence>
<comment type="caution">
    <text evidence="1">The sequence shown here is derived from an EMBL/GenBank/DDBJ whole genome shotgun (WGS) entry which is preliminary data.</text>
</comment>